<proteinExistence type="predicted"/>
<sequence>MEPDLYQNRLHKFSCKPPGHDATRQRENQRRHRARVKGRIAELEASLLSAQSRLDDALKRIESLTAEVQRLQHAPGSRSTTSIQTTAQQQLVLEPATCLERGALNRAESDGITEQSLSALDACSRAEAIPTVSTTLSGETSVVTWEPIFLATQEPRSTSPQPLAKLPANSLSAPSFEDQNNDCAFLPPPSVGESTIPCREAYSIIKDRNSPEFDLSTATEWLKPGFRQAVVPGTGCRVQTHILFAFVDYITSI</sequence>
<dbReference type="EMBL" id="MU864066">
    <property type="protein sequence ID" value="KAK4194380.1"/>
    <property type="molecule type" value="Genomic_DNA"/>
</dbReference>
<evidence type="ECO:0000256" key="1">
    <source>
        <dbReference type="SAM" id="MobiDB-lite"/>
    </source>
</evidence>
<gene>
    <name evidence="2" type="ORF">QBC40DRAFT_35061</name>
</gene>
<accession>A0AAN7AQX7</accession>
<evidence type="ECO:0000313" key="2">
    <source>
        <dbReference type="EMBL" id="KAK4194380.1"/>
    </source>
</evidence>
<evidence type="ECO:0000313" key="3">
    <source>
        <dbReference type="Proteomes" id="UP001303160"/>
    </source>
</evidence>
<feature type="region of interest" description="Disordered" evidence="1">
    <location>
        <begin position="1"/>
        <end position="32"/>
    </location>
</feature>
<dbReference type="AlphaFoldDB" id="A0AAN7AQX7"/>
<evidence type="ECO:0008006" key="4">
    <source>
        <dbReference type="Google" id="ProtNLM"/>
    </source>
</evidence>
<protein>
    <recommendedName>
        <fullName evidence="4">Trappc4 protein, Sedlin</fullName>
    </recommendedName>
</protein>
<keyword evidence="3" id="KW-1185">Reference proteome</keyword>
<name>A0AAN7AQX7_9PEZI</name>
<dbReference type="Proteomes" id="UP001303160">
    <property type="component" value="Unassembled WGS sequence"/>
</dbReference>
<reference evidence="2" key="1">
    <citation type="journal article" date="2023" name="Mol. Phylogenet. Evol.">
        <title>Genome-scale phylogeny and comparative genomics of the fungal order Sordariales.</title>
        <authorList>
            <person name="Hensen N."/>
            <person name="Bonometti L."/>
            <person name="Westerberg I."/>
            <person name="Brannstrom I.O."/>
            <person name="Guillou S."/>
            <person name="Cros-Aarteil S."/>
            <person name="Calhoun S."/>
            <person name="Haridas S."/>
            <person name="Kuo A."/>
            <person name="Mondo S."/>
            <person name="Pangilinan J."/>
            <person name="Riley R."/>
            <person name="LaButti K."/>
            <person name="Andreopoulos B."/>
            <person name="Lipzen A."/>
            <person name="Chen C."/>
            <person name="Yan M."/>
            <person name="Daum C."/>
            <person name="Ng V."/>
            <person name="Clum A."/>
            <person name="Steindorff A."/>
            <person name="Ohm R.A."/>
            <person name="Martin F."/>
            <person name="Silar P."/>
            <person name="Natvig D.O."/>
            <person name="Lalanne C."/>
            <person name="Gautier V."/>
            <person name="Ament-Velasquez S.L."/>
            <person name="Kruys A."/>
            <person name="Hutchinson M.I."/>
            <person name="Powell A.J."/>
            <person name="Barry K."/>
            <person name="Miller A.N."/>
            <person name="Grigoriev I.V."/>
            <person name="Debuchy R."/>
            <person name="Gladieux P."/>
            <person name="Hiltunen Thoren M."/>
            <person name="Johannesson H."/>
        </authorList>
    </citation>
    <scope>NUCLEOTIDE SEQUENCE</scope>
    <source>
        <strain evidence="2">CBS 315.58</strain>
    </source>
</reference>
<dbReference type="CDD" id="cd14688">
    <property type="entry name" value="bZIP_YAP"/>
    <property type="match status" value="1"/>
</dbReference>
<reference evidence="2" key="2">
    <citation type="submission" date="2023-05" db="EMBL/GenBank/DDBJ databases">
        <authorList>
            <consortium name="Lawrence Berkeley National Laboratory"/>
            <person name="Steindorff A."/>
            <person name="Hensen N."/>
            <person name="Bonometti L."/>
            <person name="Westerberg I."/>
            <person name="Brannstrom I.O."/>
            <person name="Guillou S."/>
            <person name="Cros-Aarteil S."/>
            <person name="Calhoun S."/>
            <person name="Haridas S."/>
            <person name="Kuo A."/>
            <person name="Mondo S."/>
            <person name="Pangilinan J."/>
            <person name="Riley R."/>
            <person name="Labutti K."/>
            <person name="Andreopoulos B."/>
            <person name="Lipzen A."/>
            <person name="Chen C."/>
            <person name="Yanf M."/>
            <person name="Daum C."/>
            <person name="Ng V."/>
            <person name="Clum A."/>
            <person name="Ohm R."/>
            <person name="Martin F."/>
            <person name="Silar P."/>
            <person name="Natvig D."/>
            <person name="Lalanne C."/>
            <person name="Gautier V."/>
            <person name="Ament-Velasquez S.L."/>
            <person name="Kruys A."/>
            <person name="Hutchinson M.I."/>
            <person name="Powell A.J."/>
            <person name="Barry K."/>
            <person name="Miller A.N."/>
            <person name="Grigoriev I.V."/>
            <person name="Debuchy R."/>
            <person name="Gladieux P."/>
            <person name="Thoren M.H."/>
            <person name="Johannesson H."/>
        </authorList>
    </citation>
    <scope>NUCLEOTIDE SEQUENCE</scope>
    <source>
        <strain evidence="2">CBS 315.58</strain>
    </source>
</reference>
<comment type="caution">
    <text evidence="2">The sequence shown here is derived from an EMBL/GenBank/DDBJ whole genome shotgun (WGS) entry which is preliminary data.</text>
</comment>
<organism evidence="2 3">
    <name type="scientific">Triangularia verruculosa</name>
    <dbReference type="NCBI Taxonomy" id="2587418"/>
    <lineage>
        <taxon>Eukaryota</taxon>
        <taxon>Fungi</taxon>
        <taxon>Dikarya</taxon>
        <taxon>Ascomycota</taxon>
        <taxon>Pezizomycotina</taxon>
        <taxon>Sordariomycetes</taxon>
        <taxon>Sordariomycetidae</taxon>
        <taxon>Sordariales</taxon>
        <taxon>Podosporaceae</taxon>
        <taxon>Triangularia</taxon>
    </lineage>
</organism>
<feature type="compositionally biased region" description="Basic and acidic residues" evidence="1">
    <location>
        <begin position="18"/>
        <end position="28"/>
    </location>
</feature>